<dbReference type="Pfam" id="PF18758">
    <property type="entry name" value="KDZ"/>
    <property type="match status" value="1"/>
</dbReference>
<dbReference type="AlphaFoldDB" id="A0A9P6L2G2"/>
<dbReference type="OrthoDB" id="3257768at2759"/>
<keyword evidence="2" id="KW-1185">Reference proteome</keyword>
<dbReference type="EMBL" id="WIUZ02000018">
    <property type="protein sequence ID" value="KAF9779705.1"/>
    <property type="molecule type" value="Genomic_DNA"/>
</dbReference>
<proteinExistence type="predicted"/>
<dbReference type="InterPro" id="IPR040521">
    <property type="entry name" value="KDZ"/>
</dbReference>
<gene>
    <name evidence="1" type="ORF">BJ322DRAFT_1012862</name>
</gene>
<reference evidence="1" key="2">
    <citation type="submission" date="2020-11" db="EMBL/GenBank/DDBJ databases">
        <authorList>
            <consortium name="DOE Joint Genome Institute"/>
            <person name="Kuo A."/>
            <person name="Miyauchi S."/>
            <person name="Kiss E."/>
            <person name="Drula E."/>
            <person name="Kohler A."/>
            <person name="Sanchez-Garcia M."/>
            <person name="Andreopoulos B."/>
            <person name="Barry K.W."/>
            <person name="Bonito G."/>
            <person name="Buee M."/>
            <person name="Carver A."/>
            <person name="Chen C."/>
            <person name="Cichocki N."/>
            <person name="Clum A."/>
            <person name="Culley D."/>
            <person name="Crous P.W."/>
            <person name="Fauchery L."/>
            <person name="Girlanda M."/>
            <person name="Hayes R."/>
            <person name="Keri Z."/>
            <person name="Labutti K."/>
            <person name="Lipzen A."/>
            <person name="Lombard V."/>
            <person name="Magnuson J."/>
            <person name="Maillard F."/>
            <person name="Morin E."/>
            <person name="Murat C."/>
            <person name="Nolan M."/>
            <person name="Ohm R."/>
            <person name="Pangilinan J."/>
            <person name="Pereira M."/>
            <person name="Perotto S."/>
            <person name="Peter M."/>
            <person name="Riley R."/>
            <person name="Sitrit Y."/>
            <person name="Stielow B."/>
            <person name="Szollosi G."/>
            <person name="Zifcakova L."/>
            <person name="Stursova M."/>
            <person name="Spatafora J.W."/>
            <person name="Tedersoo L."/>
            <person name="Vaario L.-M."/>
            <person name="Yamada A."/>
            <person name="Yan M."/>
            <person name="Wang P."/>
            <person name="Xu J."/>
            <person name="Bruns T."/>
            <person name="Baldrian P."/>
            <person name="Vilgalys R."/>
            <person name="Henrissat B."/>
            <person name="Grigoriev I.V."/>
            <person name="Hibbett D."/>
            <person name="Nagy L.G."/>
            <person name="Martin F.M."/>
        </authorList>
    </citation>
    <scope>NUCLEOTIDE SEQUENCE</scope>
    <source>
        <strain evidence="1">UH-Tt-Lm1</strain>
    </source>
</reference>
<protein>
    <submittedName>
        <fullName evidence="1">Uncharacterized protein</fullName>
    </submittedName>
</protein>
<name>A0A9P6L2G2_9AGAM</name>
<dbReference type="Proteomes" id="UP000736335">
    <property type="component" value="Unassembled WGS sequence"/>
</dbReference>
<organism evidence="1 2">
    <name type="scientific">Thelephora terrestris</name>
    <dbReference type="NCBI Taxonomy" id="56493"/>
    <lineage>
        <taxon>Eukaryota</taxon>
        <taxon>Fungi</taxon>
        <taxon>Dikarya</taxon>
        <taxon>Basidiomycota</taxon>
        <taxon>Agaricomycotina</taxon>
        <taxon>Agaricomycetes</taxon>
        <taxon>Thelephorales</taxon>
        <taxon>Thelephoraceae</taxon>
        <taxon>Thelephora</taxon>
    </lineage>
</organism>
<evidence type="ECO:0000313" key="1">
    <source>
        <dbReference type="EMBL" id="KAF9779705.1"/>
    </source>
</evidence>
<evidence type="ECO:0000313" key="2">
    <source>
        <dbReference type="Proteomes" id="UP000736335"/>
    </source>
</evidence>
<sequence length="127" mass="14588">MKDEGIKNVKVSYDIACRWSIKLFQRIQSYSDELQIPEDKFSLEYFIPKFHLPVHRPSCHTRYSFNYRPGVGRTHGENIESGWAHTNPAAISTREMGAGAQHSALDGHWGGWNWRKIVGFGKCLHVT</sequence>
<reference evidence="1" key="1">
    <citation type="journal article" date="2020" name="Nat. Commun.">
        <title>Large-scale genome sequencing of mycorrhizal fungi provides insights into the early evolution of symbiotic traits.</title>
        <authorList>
            <person name="Miyauchi S."/>
            <person name="Kiss E."/>
            <person name="Kuo A."/>
            <person name="Drula E."/>
            <person name="Kohler A."/>
            <person name="Sanchez-Garcia M."/>
            <person name="Morin E."/>
            <person name="Andreopoulos B."/>
            <person name="Barry K.W."/>
            <person name="Bonito G."/>
            <person name="Buee M."/>
            <person name="Carver A."/>
            <person name="Chen C."/>
            <person name="Cichocki N."/>
            <person name="Clum A."/>
            <person name="Culley D."/>
            <person name="Crous P.W."/>
            <person name="Fauchery L."/>
            <person name="Girlanda M."/>
            <person name="Hayes R.D."/>
            <person name="Keri Z."/>
            <person name="LaButti K."/>
            <person name="Lipzen A."/>
            <person name="Lombard V."/>
            <person name="Magnuson J."/>
            <person name="Maillard F."/>
            <person name="Murat C."/>
            <person name="Nolan M."/>
            <person name="Ohm R.A."/>
            <person name="Pangilinan J."/>
            <person name="Pereira M.F."/>
            <person name="Perotto S."/>
            <person name="Peter M."/>
            <person name="Pfister S."/>
            <person name="Riley R."/>
            <person name="Sitrit Y."/>
            <person name="Stielow J.B."/>
            <person name="Szollosi G."/>
            <person name="Zifcakova L."/>
            <person name="Stursova M."/>
            <person name="Spatafora J.W."/>
            <person name="Tedersoo L."/>
            <person name="Vaario L.M."/>
            <person name="Yamada A."/>
            <person name="Yan M."/>
            <person name="Wang P."/>
            <person name="Xu J."/>
            <person name="Bruns T."/>
            <person name="Baldrian P."/>
            <person name="Vilgalys R."/>
            <person name="Dunand C."/>
            <person name="Henrissat B."/>
            <person name="Grigoriev I.V."/>
            <person name="Hibbett D."/>
            <person name="Nagy L.G."/>
            <person name="Martin F.M."/>
        </authorList>
    </citation>
    <scope>NUCLEOTIDE SEQUENCE</scope>
    <source>
        <strain evidence="1">UH-Tt-Lm1</strain>
    </source>
</reference>
<comment type="caution">
    <text evidence="1">The sequence shown here is derived from an EMBL/GenBank/DDBJ whole genome shotgun (WGS) entry which is preliminary data.</text>
</comment>
<accession>A0A9P6L2G2</accession>